<protein>
    <submittedName>
        <fullName evidence="2">Uncharacterized protein</fullName>
    </submittedName>
</protein>
<evidence type="ECO:0000256" key="1">
    <source>
        <dbReference type="SAM" id="MobiDB-lite"/>
    </source>
</evidence>
<reference evidence="2" key="1">
    <citation type="submission" date="2015-10" db="EMBL/GenBank/DDBJ databases">
        <authorList>
            <person name="Gilbert D.G."/>
        </authorList>
    </citation>
    <scope>NUCLEOTIDE SEQUENCE</scope>
    <source>
        <strain evidence="2">Phyl III-seqv23</strain>
    </source>
</reference>
<dbReference type="AlphaFoldDB" id="A0A0S4UJJ3"/>
<proteinExistence type="predicted"/>
<organism evidence="2">
    <name type="scientific">Ralstonia solanacearum</name>
    <name type="common">Pseudomonas solanacearum</name>
    <dbReference type="NCBI Taxonomy" id="305"/>
    <lineage>
        <taxon>Bacteria</taxon>
        <taxon>Pseudomonadati</taxon>
        <taxon>Pseudomonadota</taxon>
        <taxon>Betaproteobacteria</taxon>
        <taxon>Burkholderiales</taxon>
        <taxon>Burkholderiaceae</taxon>
        <taxon>Ralstonia</taxon>
        <taxon>Ralstonia solanacearum species complex</taxon>
    </lineage>
</organism>
<name>A0A0S4UJJ3_RALSL</name>
<accession>A0A0S4UJJ3</accession>
<evidence type="ECO:0000313" key="2">
    <source>
        <dbReference type="EMBL" id="CUV22332.1"/>
    </source>
</evidence>
<sequence length="111" mass="12536">MRGTAWRGREAKPARQPERRPRGVTDVAWAAVARPRDRAPACSCDPLGMPRAAAVMRRRGLDRWRDVIGTMRAVLMLTGAPRCRTFLDALGPQHTERRYGRPMRHAAHSQP</sequence>
<gene>
    <name evidence="2" type="ORF">RUN1744_v1_160023</name>
</gene>
<feature type="compositionally biased region" description="Basic and acidic residues" evidence="1">
    <location>
        <begin position="7"/>
        <end position="23"/>
    </location>
</feature>
<dbReference type="EMBL" id="LN899823">
    <property type="protein sequence ID" value="CUV22332.1"/>
    <property type="molecule type" value="Genomic_DNA"/>
</dbReference>
<feature type="region of interest" description="Disordered" evidence="1">
    <location>
        <begin position="1"/>
        <end position="23"/>
    </location>
</feature>